<dbReference type="STRING" id="1314776.A0A166FRB3"/>
<feature type="domain" description="Survival protein SurE-like phosphatase/nucleotidase" evidence="4">
    <location>
        <begin position="62"/>
        <end position="263"/>
    </location>
</feature>
<name>A0A166FRB3_9AGAM</name>
<keyword evidence="3" id="KW-0378">Hydrolase</keyword>
<dbReference type="InterPro" id="IPR036523">
    <property type="entry name" value="SurE-like_sf"/>
</dbReference>
<evidence type="ECO:0000259" key="4">
    <source>
        <dbReference type="Pfam" id="PF01975"/>
    </source>
</evidence>
<dbReference type="InterPro" id="IPR002828">
    <property type="entry name" value="SurE-like_Pase/nucleotidase"/>
</dbReference>
<organism evidence="5 6">
    <name type="scientific">Sistotremastrum suecicum HHB10207 ss-3</name>
    <dbReference type="NCBI Taxonomy" id="1314776"/>
    <lineage>
        <taxon>Eukaryota</taxon>
        <taxon>Fungi</taxon>
        <taxon>Dikarya</taxon>
        <taxon>Basidiomycota</taxon>
        <taxon>Agaricomycotina</taxon>
        <taxon>Agaricomycetes</taxon>
        <taxon>Sistotremastrales</taxon>
        <taxon>Sistotremastraceae</taxon>
        <taxon>Sistotremastrum</taxon>
    </lineage>
</organism>
<gene>
    <name evidence="5" type="ORF">SISSUDRAFT_1018166</name>
</gene>
<reference evidence="5 6" key="1">
    <citation type="journal article" date="2016" name="Mol. Biol. Evol.">
        <title>Comparative Genomics of Early-Diverging Mushroom-Forming Fungi Provides Insights into the Origins of Lignocellulose Decay Capabilities.</title>
        <authorList>
            <person name="Nagy L.G."/>
            <person name="Riley R."/>
            <person name="Tritt A."/>
            <person name="Adam C."/>
            <person name="Daum C."/>
            <person name="Floudas D."/>
            <person name="Sun H."/>
            <person name="Yadav J.S."/>
            <person name="Pangilinan J."/>
            <person name="Larsson K.H."/>
            <person name="Matsuura K."/>
            <person name="Barry K."/>
            <person name="Labutti K."/>
            <person name="Kuo R."/>
            <person name="Ohm R.A."/>
            <person name="Bhattacharya S.S."/>
            <person name="Shirouzu T."/>
            <person name="Yoshinaga Y."/>
            <person name="Martin F.M."/>
            <person name="Grigoriev I.V."/>
            <person name="Hibbett D.S."/>
        </authorList>
    </citation>
    <scope>NUCLEOTIDE SEQUENCE [LARGE SCALE GENOMIC DNA]</scope>
    <source>
        <strain evidence="5 6">HHB10207 ss-3</strain>
    </source>
</reference>
<dbReference type="GO" id="GO:0046872">
    <property type="term" value="F:metal ion binding"/>
    <property type="evidence" value="ECO:0007669"/>
    <property type="project" value="UniProtKB-KW"/>
</dbReference>
<evidence type="ECO:0000313" key="6">
    <source>
        <dbReference type="Proteomes" id="UP000076798"/>
    </source>
</evidence>
<evidence type="ECO:0000256" key="3">
    <source>
        <dbReference type="ARBA" id="ARBA00022801"/>
    </source>
</evidence>
<dbReference type="Gene3D" id="3.40.1210.10">
    <property type="entry name" value="Survival protein SurE-like phosphatase/nucleotidase"/>
    <property type="match status" value="1"/>
</dbReference>
<evidence type="ECO:0000256" key="2">
    <source>
        <dbReference type="ARBA" id="ARBA00022723"/>
    </source>
</evidence>
<evidence type="ECO:0000313" key="5">
    <source>
        <dbReference type="EMBL" id="KZT40925.1"/>
    </source>
</evidence>
<comment type="similarity">
    <text evidence="1">Belongs to the SurE nucleotidase family.</text>
</comment>
<dbReference type="EMBL" id="KV428026">
    <property type="protein sequence ID" value="KZT40925.1"/>
    <property type="molecule type" value="Genomic_DNA"/>
</dbReference>
<protein>
    <submittedName>
        <fullName evidence="5">Sure-like protein</fullName>
    </submittedName>
</protein>
<keyword evidence="2" id="KW-0479">Metal-binding</keyword>
<accession>A0A166FRB3</accession>
<dbReference type="GO" id="GO:0008252">
    <property type="term" value="F:nucleotidase activity"/>
    <property type="evidence" value="ECO:0007669"/>
    <property type="project" value="InterPro"/>
</dbReference>
<dbReference type="Proteomes" id="UP000076798">
    <property type="component" value="Unassembled WGS sequence"/>
</dbReference>
<dbReference type="PANTHER" id="PTHR30457:SF0">
    <property type="entry name" value="PHOSPHATASE, PUTATIVE (AFU_ORTHOLOGUE AFUA_4G01070)-RELATED"/>
    <property type="match status" value="1"/>
</dbReference>
<evidence type="ECO:0000256" key="1">
    <source>
        <dbReference type="ARBA" id="ARBA00011062"/>
    </source>
</evidence>
<keyword evidence="6" id="KW-1185">Reference proteome</keyword>
<dbReference type="PANTHER" id="PTHR30457">
    <property type="entry name" value="5'-NUCLEOTIDASE SURE"/>
    <property type="match status" value="1"/>
</dbReference>
<dbReference type="AlphaFoldDB" id="A0A166FRB3"/>
<dbReference type="OrthoDB" id="4018688at2759"/>
<dbReference type="Pfam" id="PF01975">
    <property type="entry name" value="SurE"/>
    <property type="match status" value="1"/>
</dbReference>
<sequence>MCKDAFLMLRHLSTGGSHRTLKEALQLRSNKSSPVMRSILSIIVACACLLQASALLFPRTNVILTNDDGWAEKNIRAFNSDLIAAGYNVLLVGPAENESGTGSKEATPTVLNITCEFDTCPIGSSPEGFNSSNVRLNYVNSFPVTTIKFGLQKLAPRFFGRKPDIVVSGFNVGANLGPTTQISGTVGAATEAAKEGVPAIAFSGTTGTQISFTATTPSPNYPAVYAALSTTVTNALTRTAKPFLPPNVYLNVNFAAVTASNCTSPEDFRFVFTRIENATAQTPPDFRTCGSNRLPTETEVVRSGGCFTSISVGSAFTKNDTNAVDQAFVHAKISHLLSCF</sequence>
<dbReference type="InterPro" id="IPR030048">
    <property type="entry name" value="SurE"/>
</dbReference>
<proteinExistence type="inferred from homology"/>
<dbReference type="SUPFAM" id="SSF64167">
    <property type="entry name" value="SurE-like"/>
    <property type="match status" value="1"/>
</dbReference>